<dbReference type="UniPathway" id="UPA00193"/>
<keyword evidence="6" id="KW-0560">Oxidoreductase</keyword>
<dbReference type="PANTHER" id="PTHR45754">
    <property type="entry name" value="METHYLENETETRAHYDROFOLATE REDUCTASE"/>
    <property type="match status" value="1"/>
</dbReference>
<dbReference type="OMA" id="IGWDEFP"/>
<reference evidence="11" key="2">
    <citation type="submission" date="2009-11" db="EMBL/GenBank/DDBJ databases">
        <title>The Genome Sequence of Allomyces macrogynus strain ATCC 38327.</title>
        <authorList>
            <consortium name="The Broad Institute Genome Sequencing Platform"/>
            <person name="Russ C."/>
            <person name="Cuomo C."/>
            <person name="Shea T."/>
            <person name="Young S.K."/>
            <person name="Zeng Q."/>
            <person name="Koehrsen M."/>
            <person name="Haas B."/>
            <person name="Borodovsky M."/>
            <person name="Guigo R."/>
            <person name="Alvarado L."/>
            <person name="Berlin A."/>
            <person name="Borenstein D."/>
            <person name="Chen Z."/>
            <person name="Engels R."/>
            <person name="Freedman E."/>
            <person name="Gellesch M."/>
            <person name="Goldberg J."/>
            <person name="Griggs A."/>
            <person name="Gujja S."/>
            <person name="Heiman D."/>
            <person name="Hepburn T."/>
            <person name="Howarth C."/>
            <person name="Jen D."/>
            <person name="Larson L."/>
            <person name="Lewis B."/>
            <person name="Mehta T."/>
            <person name="Park D."/>
            <person name="Pearson M."/>
            <person name="Roberts A."/>
            <person name="Saif S."/>
            <person name="Shenoy N."/>
            <person name="Sisk P."/>
            <person name="Stolte C."/>
            <person name="Sykes S."/>
            <person name="Walk T."/>
            <person name="White J."/>
            <person name="Yandava C."/>
            <person name="Burger G."/>
            <person name="Gray M.W."/>
            <person name="Holland P.W.H."/>
            <person name="King N."/>
            <person name="Lang F.B.F."/>
            <person name="Roger A.J."/>
            <person name="Ruiz-Trillo I."/>
            <person name="Lander E."/>
            <person name="Nusbaum C."/>
        </authorList>
    </citation>
    <scope>NUCLEOTIDE SEQUENCE [LARGE SCALE GENOMIC DNA]</scope>
    <source>
        <strain evidence="11">ATCC 38327</strain>
    </source>
</reference>
<dbReference type="SUPFAM" id="SSF51730">
    <property type="entry name" value="FAD-linked oxidoreductase"/>
    <property type="match status" value="1"/>
</dbReference>
<dbReference type="Gene3D" id="3.20.20.220">
    <property type="match status" value="1"/>
</dbReference>
<gene>
    <name evidence="10" type="ORF">AMAG_12740</name>
</gene>
<accession>A0A0L0T1R8</accession>
<dbReference type="Pfam" id="PF21895">
    <property type="entry name" value="MTHFR_C"/>
    <property type="match status" value="1"/>
</dbReference>
<feature type="compositionally biased region" description="Low complexity" evidence="8">
    <location>
        <begin position="426"/>
        <end position="441"/>
    </location>
</feature>
<evidence type="ECO:0000256" key="8">
    <source>
        <dbReference type="SAM" id="MobiDB-lite"/>
    </source>
</evidence>
<keyword evidence="4" id="KW-0285">Flavoprotein</keyword>
<evidence type="ECO:0000313" key="10">
    <source>
        <dbReference type="EMBL" id="KNE68570.1"/>
    </source>
</evidence>
<dbReference type="Pfam" id="PF02219">
    <property type="entry name" value="MTHFR"/>
    <property type="match status" value="1"/>
</dbReference>
<dbReference type="VEuPathDB" id="FungiDB:AMAG_12740"/>
<proteinExistence type="inferred from homology"/>
<dbReference type="GO" id="GO:0009086">
    <property type="term" value="P:methionine biosynthetic process"/>
    <property type="evidence" value="ECO:0007669"/>
    <property type="project" value="EnsemblFungi"/>
</dbReference>
<dbReference type="GO" id="GO:0035999">
    <property type="term" value="P:tetrahydrofolate interconversion"/>
    <property type="evidence" value="ECO:0007669"/>
    <property type="project" value="UniProtKB-UniPathway"/>
</dbReference>
<keyword evidence="11" id="KW-1185">Reference proteome</keyword>
<dbReference type="CDD" id="cd00537">
    <property type="entry name" value="MTHFR"/>
    <property type="match status" value="1"/>
</dbReference>
<evidence type="ECO:0000256" key="3">
    <source>
        <dbReference type="ARBA" id="ARBA00006743"/>
    </source>
</evidence>
<sequence>MKVIDKLRRAHEQGRQAWSFEYFPPKTQQGVLNLYDRLERMYALAPEFIDVTWGAGGTTADLTMDICHVAQAVYGLETCMHLTCTNMPRDKIDAALKQARDIGIQNILALRGDPPRGQAEWTACDNGFAYAVDLVKYIREVHGDWFCIGVAGYPEGHLENPDKEADLRHLKAKIDAGADYIVTQMFYDVDLFLNWVRRCRAIVCRGKISALPWSDQPLAPESRTIASLLAQLNARGCLTINSQPPVNGAPSTDAVHGWGPRGGYVYQKAYLEVFVSPQVLDALANRLATTPDAEFVSFHAINRAGDLRTNEADPNSPNAVTWGVFPGKEIVQPTIVDLTSFMAWKDEAFELWTQWRNVYPASSPAYTNIDRVASDWYLVTIVHNDFHQPESVLVNLLLAAAADVDGVPVEKTPSIVEDLLASEPASVPEVASSTPSSPPAANGIKKSASGAPAETAVAPAIEPASRPATAASKATTNGVATKLSTVSACSPAAPAVTAVSS</sequence>
<dbReference type="InterPro" id="IPR003171">
    <property type="entry name" value="Mehydrof_redctse-like"/>
</dbReference>
<comment type="similarity">
    <text evidence="3">Belongs to the methylenetetrahydrofolate reductase family.</text>
</comment>
<evidence type="ECO:0000256" key="7">
    <source>
        <dbReference type="RuleBase" id="RU004254"/>
    </source>
</evidence>
<protein>
    <recommendedName>
        <fullName evidence="9">MTHFR SAM-binding regulatory domain-containing protein</fullName>
    </recommendedName>
</protein>
<evidence type="ECO:0000256" key="4">
    <source>
        <dbReference type="ARBA" id="ARBA00022630"/>
    </source>
</evidence>
<dbReference type="OrthoDB" id="16284at2759"/>
<dbReference type="AlphaFoldDB" id="A0A0L0T1R8"/>
<dbReference type="InterPro" id="IPR053806">
    <property type="entry name" value="MTHFR_C"/>
</dbReference>
<dbReference type="GO" id="GO:0004489">
    <property type="term" value="F:methylenetetrahydrofolate reductase [NAD(P)H] activity"/>
    <property type="evidence" value="ECO:0007669"/>
    <property type="project" value="EnsemblFungi"/>
</dbReference>
<name>A0A0L0T1R8_ALLM3</name>
<evidence type="ECO:0000313" key="11">
    <source>
        <dbReference type="Proteomes" id="UP000054350"/>
    </source>
</evidence>
<evidence type="ECO:0000256" key="5">
    <source>
        <dbReference type="ARBA" id="ARBA00022827"/>
    </source>
</evidence>
<evidence type="ECO:0000259" key="9">
    <source>
        <dbReference type="Pfam" id="PF21895"/>
    </source>
</evidence>
<dbReference type="eggNOG" id="KOG0564">
    <property type="taxonomic scope" value="Eukaryota"/>
</dbReference>
<evidence type="ECO:0000256" key="2">
    <source>
        <dbReference type="ARBA" id="ARBA00004777"/>
    </source>
</evidence>
<dbReference type="Proteomes" id="UP000054350">
    <property type="component" value="Unassembled WGS sequence"/>
</dbReference>
<comment type="cofactor">
    <cofactor evidence="1">
        <name>FAD</name>
        <dbReference type="ChEBI" id="CHEBI:57692"/>
    </cofactor>
</comment>
<organism evidence="10 11">
    <name type="scientific">Allomyces macrogynus (strain ATCC 38327)</name>
    <name type="common">Allomyces javanicus var. macrogynus</name>
    <dbReference type="NCBI Taxonomy" id="578462"/>
    <lineage>
        <taxon>Eukaryota</taxon>
        <taxon>Fungi</taxon>
        <taxon>Fungi incertae sedis</taxon>
        <taxon>Blastocladiomycota</taxon>
        <taxon>Blastocladiomycetes</taxon>
        <taxon>Blastocladiales</taxon>
        <taxon>Blastocladiaceae</taxon>
        <taxon>Allomyces</taxon>
    </lineage>
</organism>
<feature type="region of interest" description="Disordered" evidence="8">
    <location>
        <begin position="426"/>
        <end position="477"/>
    </location>
</feature>
<dbReference type="EMBL" id="GG745357">
    <property type="protein sequence ID" value="KNE68570.1"/>
    <property type="molecule type" value="Genomic_DNA"/>
</dbReference>
<dbReference type="GO" id="GO:0005829">
    <property type="term" value="C:cytosol"/>
    <property type="evidence" value="ECO:0007669"/>
    <property type="project" value="TreeGrafter"/>
</dbReference>
<comment type="pathway">
    <text evidence="2 7">One-carbon metabolism; tetrahydrofolate interconversion.</text>
</comment>
<keyword evidence="5" id="KW-0274">FAD</keyword>
<dbReference type="STRING" id="578462.A0A0L0T1R8"/>
<reference evidence="10 11" key="1">
    <citation type="submission" date="2009-11" db="EMBL/GenBank/DDBJ databases">
        <title>Annotation of Allomyces macrogynus ATCC 38327.</title>
        <authorList>
            <consortium name="The Broad Institute Genome Sequencing Platform"/>
            <person name="Russ C."/>
            <person name="Cuomo C."/>
            <person name="Burger G."/>
            <person name="Gray M.W."/>
            <person name="Holland P.W.H."/>
            <person name="King N."/>
            <person name="Lang F.B.F."/>
            <person name="Roger A.J."/>
            <person name="Ruiz-Trillo I."/>
            <person name="Young S.K."/>
            <person name="Zeng Q."/>
            <person name="Gargeya S."/>
            <person name="Fitzgerald M."/>
            <person name="Haas B."/>
            <person name="Abouelleil A."/>
            <person name="Alvarado L."/>
            <person name="Arachchi H.M."/>
            <person name="Berlin A."/>
            <person name="Chapman S.B."/>
            <person name="Gearin G."/>
            <person name="Goldberg J."/>
            <person name="Griggs A."/>
            <person name="Gujja S."/>
            <person name="Hansen M."/>
            <person name="Heiman D."/>
            <person name="Howarth C."/>
            <person name="Larimer J."/>
            <person name="Lui A."/>
            <person name="MacDonald P.J.P."/>
            <person name="McCowen C."/>
            <person name="Montmayeur A."/>
            <person name="Murphy C."/>
            <person name="Neiman D."/>
            <person name="Pearson M."/>
            <person name="Priest M."/>
            <person name="Roberts A."/>
            <person name="Saif S."/>
            <person name="Shea T."/>
            <person name="Sisk P."/>
            <person name="Stolte C."/>
            <person name="Sykes S."/>
            <person name="Wortman J."/>
            <person name="Nusbaum C."/>
            <person name="Birren B."/>
        </authorList>
    </citation>
    <scope>NUCLEOTIDE SEQUENCE [LARGE SCALE GENOMIC DNA]</scope>
    <source>
        <strain evidence="10 11">ATCC 38327</strain>
    </source>
</reference>
<feature type="domain" description="MTHFR SAM-binding regulatory" evidence="9">
    <location>
        <begin position="207"/>
        <end position="390"/>
    </location>
</feature>
<evidence type="ECO:0000256" key="6">
    <source>
        <dbReference type="ARBA" id="ARBA00023002"/>
    </source>
</evidence>
<dbReference type="InterPro" id="IPR029041">
    <property type="entry name" value="FAD-linked_oxidoreductase-like"/>
</dbReference>
<dbReference type="GO" id="GO:0071949">
    <property type="term" value="F:FAD binding"/>
    <property type="evidence" value="ECO:0007669"/>
    <property type="project" value="TreeGrafter"/>
</dbReference>
<dbReference type="PANTHER" id="PTHR45754:SF3">
    <property type="entry name" value="METHYLENETETRAHYDROFOLATE REDUCTASE (NADPH)"/>
    <property type="match status" value="1"/>
</dbReference>
<evidence type="ECO:0000256" key="1">
    <source>
        <dbReference type="ARBA" id="ARBA00001974"/>
    </source>
</evidence>